<proteinExistence type="predicted"/>
<reference evidence="2 3" key="1">
    <citation type="submission" date="2016-05" db="EMBL/GenBank/DDBJ databases">
        <title>Genomic and physiological characterization of Planctopirus sp. isolated from fresh water lake.</title>
        <authorList>
            <person name="Subhash Y."/>
            <person name="Ramana C."/>
        </authorList>
    </citation>
    <scope>NUCLEOTIDE SEQUENCE [LARGE SCALE GENOMIC DNA]</scope>
    <source>
        <strain evidence="2 3">JC280</strain>
    </source>
</reference>
<accession>A0A1C3EHI1</accession>
<feature type="compositionally biased region" description="Polar residues" evidence="1">
    <location>
        <begin position="243"/>
        <end position="260"/>
    </location>
</feature>
<dbReference type="EMBL" id="LYDR01000063">
    <property type="protein sequence ID" value="ODA32702.1"/>
    <property type="molecule type" value="Genomic_DNA"/>
</dbReference>
<feature type="region of interest" description="Disordered" evidence="1">
    <location>
        <begin position="74"/>
        <end position="93"/>
    </location>
</feature>
<evidence type="ECO:0008006" key="4">
    <source>
        <dbReference type="Google" id="ProtNLM"/>
    </source>
</evidence>
<feature type="region of interest" description="Disordered" evidence="1">
    <location>
        <begin position="243"/>
        <end position="262"/>
    </location>
</feature>
<keyword evidence="3" id="KW-1185">Reference proteome</keyword>
<protein>
    <recommendedName>
        <fullName evidence="4">SGNH hydrolase-type esterase domain-containing protein</fullName>
    </recommendedName>
</protein>
<dbReference type="STRING" id="1841610.A6X21_20360"/>
<name>A0A1C3EHI1_9PLAN</name>
<comment type="caution">
    <text evidence="2">The sequence shown here is derived from an EMBL/GenBank/DDBJ whole genome shotgun (WGS) entry which is preliminary data.</text>
</comment>
<dbReference type="SUPFAM" id="SSF52266">
    <property type="entry name" value="SGNH hydrolase"/>
    <property type="match status" value="1"/>
</dbReference>
<dbReference type="AlphaFoldDB" id="A0A1C3EHI1"/>
<organism evidence="2 3">
    <name type="scientific">Planctopirus hydrillae</name>
    <dbReference type="NCBI Taxonomy" id="1841610"/>
    <lineage>
        <taxon>Bacteria</taxon>
        <taxon>Pseudomonadati</taxon>
        <taxon>Planctomycetota</taxon>
        <taxon>Planctomycetia</taxon>
        <taxon>Planctomycetales</taxon>
        <taxon>Planctomycetaceae</taxon>
        <taxon>Planctopirus</taxon>
    </lineage>
</organism>
<dbReference type="OrthoDB" id="208619at2"/>
<evidence type="ECO:0000313" key="2">
    <source>
        <dbReference type="EMBL" id="ODA32702.1"/>
    </source>
</evidence>
<gene>
    <name evidence="2" type="ORF">A6X21_20360</name>
</gene>
<sequence length="444" mass="49437">MILRACGWVTQFVKATLLLTMSICGMEVGLRVWEAYAPEHSPKPASSLSTLLVPSARQYQELIPRIERTWPGTNGQTVRFRTNSRGGRGEELQTPKPQGTFRVLWLGNETVLAPMLDESLTPPHLVRTFLQTRSPAPVEIINGGFPESCPLLMALKYMNDWASTEPDLILIHVDRSAIERDRQLRRFTHASVDGRPLCCTHPSLTAPSAAQPGRDWRERWRLIDLTIAWTAHLWHSQTAEKFNEDQLPTRSPGSFSSPDSQKALISGTEHTLRPILTILDLAKQSNTPVIVITSPVSQRTPEDQSFAKLLSEFCQSHRLPLINATSTWNDQNLSDAMTTSPAGNQQQAAIEQYSQIVAQTLLENWPGPWRGNPSRPVDESRPSSERQPLLTRESTSGLPPQILRPSTPVDPRSAPILQDGPRNQRGTGSAQMPRDREIVPAGGF</sequence>
<feature type="region of interest" description="Disordered" evidence="1">
    <location>
        <begin position="364"/>
        <end position="444"/>
    </location>
</feature>
<dbReference type="Proteomes" id="UP000094828">
    <property type="component" value="Unassembled WGS sequence"/>
</dbReference>
<evidence type="ECO:0000313" key="3">
    <source>
        <dbReference type="Proteomes" id="UP000094828"/>
    </source>
</evidence>
<evidence type="ECO:0000256" key="1">
    <source>
        <dbReference type="SAM" id="MobiDB-lite"/>
    </source>
</evidence>
<dbReference type="RefSeq" id="WP_068847215.1">
    <property type="nucleotide sequence ID" value="NZ_LYDR01000063.1"/>
</dbReference>
<feature type="compositionally biased region" description="Polar residues" evidence="1">
    <location>
        <begin position="74"/>
        <end position="85"/>
    </location>
</feature>